<gene>
    <name evidence="7" type="primary">LOC103490166</name>
</gene>
<dbReference type="PANTHER" id="PTHR33602">
    <property type="entry name" value="REGULATORY PROTEIN RECX FAMILY PROTEIN"/>
    <property type="match status" value="1"/>
</dbReference>
<keyword evidence="4" id="KW-0963">Cytoplasm</keyword>
<feature type="domain" description="RecX second three-helical" evidence="5">
    <location>
        <begin position="218"/>
        <end position="258"/>
    </location>
</feature>
<dbReference type="Pfam" id="PF02631">
    <property type="entry name" value="RecX_HTH2"/>
    <property type="match status" value="1"/>
</dbReference>
<dbReference type="PANTHER" id="PTHR33602:SF1">
    <property type="entry name" value="REGULATORY PROTEIN RECX FAMILY PROTEIN"/>
    <property type="match status" value="1"/>
</dbReference>
<accession>A0A1S3BI66</accession>
<dbReference type="GO" id="GO:0006282">
    <property type="term" value="P:regulation of DNA repair"/>
    <property type="evidence" value="ECO:0007669"/>
    <property type="project" value="InterPro"/>
</dbReference>
<dbReference type="OrthoDB" id="543346at2759"/>
<dbReference type="RefSeq" id="XP_008447775.1">
    <property type="nucleotide sequence ID" value="XM_008449553.2"/>
</dbReference>
<evidence type="ECO:0000256" key="4">
    <source>
        <dbReference type="ARBA" id="ARBA00022490"/>
    </source>
</evidence>
<reference evidence="7" key="2">
    <citation type="submission" date="2025-08" db="UniProtKB">
        <authorList>
            <consortium name="RefSeq"/>
        </authorList>
    </citation>
    <scope>IDENTIFICATION</scope>
    <source>
        <tissue evidence="7">Stem</tissue>
    </source>
</reference>
<dbReference type="InterPro" id="IPR003783">
    <property type="entry name" value="Regulatory_RecX"/>
</dbReference>
<comment type="subcellular location">
    <subcellularLocation>
        <location evidence="1">Cytoplasm</location>
    </subcellularLocation>
</comment>
<dbReference type="SMR" id="A0A1S3BI66"/>
<evidence type="ECO:0000313" key="7">
    <source>
        <dbReference type="RefSeq" id="XP_008447775.1"/>
    </source>
</evidence>
<dbReference type="GeneID" id="103490166"/>
<dbReference type="AlphaFoldDB" id="A0A1S3BI66"/>
<dbReference type="InterPro" id="IPR036388">
    <property type="entry name" value="WH-like_DNA-bd_sf"/>
</dbReference>
<evidence type="ECO:0000256" key="3">
    <source>
        <dbReference type="ARBA" id="ARBA00018111"/>
    </source>
</evidence>
<protein>
    <recommendedName>
        <fullName evidence="3">Regulatory protein RecX</fullName>
    </recommendedName>
</protein>
<dbReference type="FunCoup" id="A0A1S3BI66">
    <property type="interactions" value="486"/>
</dbReference>
<proteinExistence type="inferred from homology"/>
<evidence type="ECO:0000256" key="1">
    <source>
        <dbReference type="ARBA" id="ARBA00004496"/>
    </source>
</evidence>
<organism evidence="6 7">
    <name type="scientific">Cucumis melo</name>
    <name type="common">Muskmelon</name>
    <dbReference type="NCBI Taxonomy" id="3656"/>
    <lineage>
        <taxon>Eukaryota</taxon>
        <taxon>Viridiplantae</taxon>
        <taxon>Streptophyta</taxon>
        <taxon>Embryophyta</taxon>
        <taxon>Tracheophyta</taxon>
        <taxon>Spermatophyta</taxon>
        <taxon>Magnoliopsida</taxon>
        <taxon>eudicotyledons</taxon>
        <taxon>Gunneridae</taxon>
        <taxon>Pentapetalae</taxon>
        <taxon>rosids</taxon>
        <taxon>fabids</taxon>
        <taxon>Cucurbitales</taxon>
        <taxon>Cucurbitaceae</taxon>
        <taxon>Benincaseae</taxon>
        <taxon>Cucumis</taxon>
    </lineage>
</organism>
<dbReference type="Proteomes" id="UP001652600">
    <property type="component" value="Chromosome 1"/>
</dbReference>
<dbReference type="InterPro" id="IPR053924">
    <property type="entry name" value="RecX_HTH_2nd"/>
</dbReference>
<keyword evidence="6" id="KW-1185">Reference proteome</keyword>
<sequence length="335" mass="37804">MTAMAGFSIHASIQLQPRVLSTSWVKKSGVFACLKGRVYSSSGPVRYIPKGSSNDEKSRTHLTPEIVNGNDFSSGLDVNARRIEVKHRSEVPRSNFNDTLRDQNQYEKNYSAGGSMLGKISYLGLEDDFDDNLSHVAALLEEPEAVDEELNIYDNKSYDGNHVGGIQSKQNAEKLAIELLATRSFTAVELRKKLLRRKVSPDAVEAVINDFKIRGLINEELYAEAFSHSRWSSSSWGPRKIKQALVTKGIGREVAQKAIKLVFEDDKESGDGMRVALSKVSMDRLFVEASKQWMRGMDAPRETRKSRIVRWLQYRGFDWDVTITILKKLQTKFPP</sequence>
<dbReference type="eggNOG" id="KOG0017">
    <property type="taxonomic scope" value="Eukaryota"/>
</dbReference>
<evidence type="ECO:0000256" key="2">
    <source>
        <dbReference type="ARBA" id="ARBA00009695"/>
    </source>
</evidence>
<evidence type="ECO:0000313" key="6">
    <source>
        <dbReference type="Proteomes" id="UP001652600"/>
    </source>
</evidence>
<dbReference type="KEGG" id="cmo:103490166"/>
<evidence type="ECO:0000259" key="5">
    <source>
        <dbReference type="Pfam" id="PF02631"/>
    </source>
</evidence>
<dbReference type="GO" id="GO:0005737">
    <property type="term" value="C:cytoplasm"/>
    <property type="evidence" value="ECO:0007669"/>
    <property type="project" value="UniProtKB-SubCell"/>
</dbReference>
<dbReference type="Gene3D" id="1.10.10.10">
    <property type="entry name" value="Winged helix-like DNA-binding domain superfamily/Winged helix DNA-binding domain"/>
    <property type="match status" value="2"/>
</dbReference>
<dbReference type="InParanoid" id="A0A1S3BI66"/>
<name>A0A1S3BI66_CUCME</name>
<reference evidence="6" key="1">
    <citation type="submission" date="2025-05" db="UniProtKB">
        <authorList>
            <consortium name="RefSeq"/>
        </authorList>
    </citation>
    <scope>NUCLEOTIDE SEQUENCE [LARGE SCALE GENOMIC DNA]</scope>
</reference>
<dbReference type="HAMAP" id="MF_01114">
    <property type="entry name" value="RecX"/>
    <property type="match status" value="1"/>
</dbReference>
<comment type="similarity">
    <text evidence="2">Belongs to the RecX family.</text>
</comment>